<proteinExistence type="predicted"/>
<dbReference type="AlphaFoldDB" id="A0A1G2HZ89"/>
<evidence type="ECO:0000256" key="1">
    <source>
        <dbReference type="SAM" id="Phobius"/>
    </source>
</evidence>
<feature type="transmembrane region" description="Helical" evidence="1">
    <location>
        <begin position="38"/>
        <end position="56"/>
    </location>
</feature>
<keyword evidence="1" id="KW-0812">Transmembrane</keyword>
<organism evidence="2 3">
    <name type="scientific">Candidatus Staskawiczbacteria bacterium RIFCSPHIGHO2_02_FULL_34_9</name>
    <dbReference type="NCBI Taxonomy" id="1802206"/>
    <lineage>
        <taxon>Bacteria</taxon>
        <taxon>Candidatus Staskawicziibacteriota</taxon>
    </lineage>
</organism>
<reference evidence="2 3" key="1">
    <citation type="journal article" date="2016" name="Nat. Commun.">
        <title>Thousands of microbial genomes shed light on interconnected biogeochemical processes in an aquifer system.</title>
        <authorList>
            <person name="Anantharaman K."/>
            <person name="Brown C.T."/>
            <person name="Hug L.A."/>
            <person name="Sharon I."/>
            <person name="Castelle C.J."/>
            <person name="Probst A.J."/>
            <person name="Thomas B.C."/>
            <person name="Singh A."/>
            <person name="Wilkins M.J."/>
            <person name="Karaoz U."/>
            <person name="Brodie E.L."/>
            <person name="Williams K.H."/>
            <person name="Hubbard S.S."/>
            <person name="Banfield J.F."/>
        </authorList>
    </citation>
    <scope>NUCLEOTIDE SEQUENCE [LARGE SCALE GENOMIC DNA]</scope>
</reference>
<keyword evidence="1" id="KW-1133">Transmembrane helix</keyword>
<keyword evidence="1" id="KW-0472">Membrane</keyword>
<evidence type="ECO:0000313" key="2">
    <source>
        <dbReference type="EMBL" id="OGZ67854.1"/>
    </source>
</evidence>
<name>A0A1G2HZ89_9BACT</name>
<gene>
    <name evidence="2" type="ORF">A3D35_00130</name>
</gene>
<evidence type="ECO:0000313" key="3">
    <source>
        <dbReference type="Proteomes" id="UP000176421"/>
    </source>
</evidence>
<sequence length="77" mass="9090">MEFHLGIQNGHFRRIYKLQSTVQKGIGRFQTHTWGIRIIYFALYVIWIFLFLTAVVPQKGDRDEQHPEPDKSATRTS</sequence>
<dbReference type="EMBL" id="MHOS01000029">
    <property type="protein sequence ID" value="OGZ67854.1"/>
    <property type="molecule type" value="Genomic_DNA"/>
</dbReference>
<comment type="caution">
    <text evidence="2">The sequence shown here is derived from an EMBL/GenBank/DDBJ whole genome shotgun (WGS) entry which is preliminary data.</text>
</comment>
<protein>
    <submittedName>
        <fullName evidence="2">Uncharacterized protein</fullName>
    </submittedName>
</protein>
<accession>A0A1G2HZ89</accession>
<dbReference type="Proteomes" id="UP000176421">
    <property type="component" value="Unassembled WGS sequence"/>
</dbReference>